<keyword evidence="3" id="KW-1185">Reference proteome</keyword>
<feature type="compositionally biased region" description="Polar residues" evidence="1">
    <location>
        <begin position="1"/>
        <end position="21"/>
    </location>
</feature>
<organism evidence="2 3">
    <name type="scientific">Batillaria attramentaria</name>
    <dbReference type="NCBI Taxonomy" id="370345"/>
    <lineage>
        <taxon>Eukaryota</taxon>
        <taxon>Metazoa</taxon>
        <taxon>Spiralia</taxon>
        <taxon>Lophotrochozoa</taxon>
        <taxon>Mollusca</taxon>
        <taxon>Gastropoda</taxon>
        <taxon>Caenogastropoda</taxon>
        <taxon>Sorbeoconcha</taxon>
        <taxon>Cerithioidea</taxon>
        <taxon>Batillariidae</taxon>
        <taxon>Batillaria</taxon>
    </lineage>
</organism>
<feature type="compositionally biased region" description="Polar residues" evidence="1">
    <location>
        <begin position="45"/>
        <end position="55"/>
    </location>
</feature>
<dbReference type="Proteomes" id="UP001519460">
    <property type="component" value="Unassembled WGS sequence"/>
</dbReference>
<evidence type="ECO:0000313" key="3">
    <source>
        <dbReference type="Proteomes" id="UP001519460"/>
    </source>
</evidence>
<accession>A0ABD0K859</accession>
<proteinExistence type="predicted"/>
<sequence>MSRSTVTQGTASLPFTASTGSQERRLSVFEMLHKNAPRTPDSSRHSSVWQVTSLGEGSEDDPPPPATGRRARLHHPVLADTKSSIASRGLPVPIRPPTPDHLNLLPNNSQEQAERHYVKSSRLKDNPVETFTHQIMQNFFKAPKARGRGYGMPRPDTREGSATGRLMMIMSRKPSFVRVPSHVSLCQPVRCQCHRGVTEEYCEILGPGVCSSCIETTNRHIAEEIQRRLFPEIEVTQSCLVVPALTKVMKDGHVKQVRRRRLQELRTSEPGFPPNHRSRQPRLHSRSLVVWGPKNNLKHRLPPLRNRSETSSSLSI</sequence>
<dbReference type="AlphaFoldDB" id="A0ABD0K859"/>
<feature type="region of interest" description="Disordered" evidence="1">
    <location>
        <begin position="265"/>
        <end position="285"/>
    </location>
</feature>
<protein>
    <submittedName>
        <fullName evidence="2">Uncharacterized protein</fullName>
    </submittedName>
</protein>
<feature type="compositionally biased region" description="Basic and acidic residues" evidence="1">
    <location>
        <begin position="22"/>
        <end position="33"/>
    </location>
</feature>
<reference evidence="2 3" key="1">
    <citation type="journal article" date="2023" name="Sci. Data">
        <title>Genome assembly of the Korean intertidal mud-creeper Batillaria attramentaria.</title>
        <authorList>
            <person name="Patra A.K."/>
            <person name="Ho P.T."/>
            <person name="Jun S."/>
            <person name="Lee S.J."/>
            <person name="Kim Y."/>
            <person name="Won Y.J."/>
        </authorList>
    </citation>
    <scope>NUCLEOTIDE SEQUENCE [LARGE SCALE GENOMIC DNA]</scope>
    <source>
        <strain evidence="2">Wonlab-2016</strain>
    </source>
</reference>
<evidence type="ECO:0000256" key="1">
    <source>
        <dbReference type="SAM" id="MobiDB-lite"/>
    </source>
</evidence>
<feature type="region of interest" description="Disordered" evidence="1">
    <location>
        <begin position="1"/>
        <end position="76"/>
    </location>
</feature>
<name>A0ABD0K859_9CAEN</name>
<evidence type="ECO:0000313" key="2">
    <source>
        <dbReference type="EMBL" id="KAK7483272.1"/>
    </source>
</evidence>
<comment type="caution">
    <text evidence="2">The sequence shown here is derived from an EMBL/GenBank/DDBJ whole genome shotgun (WGS) entry which is preliminary data.</text>
</comment>
<gene>
    <name evidence="2" type="ORF">BaRGS_00025439</name>
</gene>
<feature type="compositionally biased region" description="Basic residues" evidence="1">
    <location>
        <begin position="276"/>
        <end position="285"/>
    </location>
</feature>
<dbReference type="EMBL" id="JACVVK020000229">
    <property type="protein sequence ID" value="KAK7483272.1"/>
    <property type="molecule type" value="Genomic_DNA"/>
</dbReference>